<dbReference type="Proteomes" id="UP000824533">
    <property type="component" value="Linkage Group LG08"/>
</dbReference>
<dbReference type="EMBL" id="CM034394">
    <property type="protein sequence ID" value="KAJ0179289.1"/>
    <property type="molecule type" value="Genomic_DNA"/>
</dbReference>
<keyword evidence="2" id="KW-1185">Reference proteome</keyword>
<protein>
    <submittedName>
        <fullName evidence="1">Uncharacterized protein</fullName>
    </submittedName>
</protein>
<gene>
    <name evidence="1" type="ORF">K1T71_005001</name>
</gene>
<evidence type="ECO:0000313" key="2">
    <source>
        <dbReference type="Proteomes" id="UP000824533"/>
    </source>
</evidence>
<organism evidence="1 2">
    <name type="scientific">Dendrolimus kikuchii</name>
    <dbReference type="NCBI Taxonomy" id="765133"/>
    <lineage>
        <taxon>Eukaryota</taxon>
        <taxon>Metazoa</taxon>
        <taxon>Ecdysozoa</taxon>
        <taxon>Arthropoda</taxon>
        <taxon>Hexapoda</taxon>
        <taxon>Insecta</taxon>
        <taxon>Pterygota</taxon>
        <taxon>Neoptera</taxon>
        <taxon>Endopterygota</taxon>
        <taxon>Lepidoptera</taxon>
        <taxon>Glossata</taxon>
        <taxon>Ditrysia</taxon>
        <taxon>Bombycoidea</taxon>
        <taxon>Lasiocampidae</taxon>
        <taxon>Dendrolimus</taxon>
    </lineage>
</organism>
<name>A0ACC1D6D7_9NEOP</name>
<evidence type="ECO:0000313" key="1">
    <source>
        <dbReference type="EMBL" id="KAJ0179289.1"/>
    </source>
</evidence>
<sequence length="313" mass="34250">MSVEGNKERVIRGWGCTPTGDPPPAAVAAEQQTSSNKTCLPTIFGRGWRRNTLYGILMLLMLLVFLNFILTLWIISVLKLNMKGLGLIKIIKGGVELEGDAWVLNNLVASSITSQPAQPITLHSHRNFTIHVSDQHRMEHSKLLIKRDSIEFSGRSFHIRDARGGSVFHASRDEVRVSADMLTVDGQGGLAVKSALQAPFVRAPPGSNLQLESLTRRLDLRAPQSIYLESRAGSIDVTSQSNIKLNSIVGAIKIDAPNIIISNLKEASTTDRPQKNVRNKKVYQLCACTSGKLFLAAPDAACAARDDDTELCR</sequence>
<comment type="caution">
    <text evidence="1">The sequence shown here is derived from an EMBL/GenBank/DDBJ whole genome shotgun (WGS) entry which is preliminary data.</text>
</comment>
<proteinExistence type="predicted"/>
<reference evidence="1 2" key="1">
    <citation type="journal article" date="2021" name="Front. Genet.">
        <title>Chromosome-Level Genome Assembly Reveals Significant Gene Expansion in the Toll and IMD Signaling Pathways of Dendrolimus kikuchii.</title>
        <authorList>
            <person name="Zhou J."/>
            <person name="Wu P."/>
            <person name="Xiong Z."/>
            <person name="Liu N."/>
            <person name="Zhao N."/>
            <person name="Ji M."/>
            <person name="Qiu Y."/>
            <person name="Yang B."/>
        </authorList>
    </citation>
    <scope>NUCLEOTIDE SEQUENCE [LARGE SCALE GENOMIC DNA]</scope>
    <source>
        <strain evidence="1">Ann1</strain>
    </source>
</reference>
<accession>A0ACC1D6D7</accession>